<dbReference type="EMBL" id="LHQQ01000293">
    <property type="protein sequence ID" value="KOS37814.1"/>
    <property type="molecule type" value="Genomic_DNA"/>
</dbReference>
<organism evidence="1 2">
    <name type="scientific">Penicillium nordicum</name>
    <dbReference type="NCBI Taxonomy" id="229535"/>
    <lineage>
        <taxon>Eukaryota</taxon>
        <taxon>Fungi</taxon>
        <taxon>Dikarya</taxon>
        <taxon>Ascomycota</taxon>
        <taxon>Pezizomycotina</taxon>
        <taxon>Eurotiomycetes</taxon>
        <taxon>Eurotiomycetidae</taxon>
        <taxon>Eurotiales</taxon>
        <taxon>Aspergillaceae</taxon>
        <taxon>Penicillium</taxon>
    </lineage>
</organism>
<dbReference type="Proteomes" id="UP000037696">
    <property type="component" value="Unassembled WGS sequence"/>
</dbReference>
<protein>
    <submittedName>
        <fullName evidence="1">Uncharacterized protein</fullName>
    </submittedName>
</protein>
<proteinExistence type="predicted"/>
<keyword evidence="2" id="KW-1185">Reference proteome</keyword>
<name>A0A0M8NYW9_9EURO</name>
<gene>
    <name evidence="1" type="ORF">ACN38_g11385</name>
</gene>
<sequence length="112" mass="12405">MKELCAGGILSLPWYDQTKSSSRPFLFNNPPVGLSQQDHSSYYSTSYPTGKNAMATSVSYSATSLLPEPLPDLDISSRRTTRHALHRIHFVGPLQPWANFEADVANTYNGQT</sequence>
<evidence type="ECO:0000313" key="2">
    <source>
        <dbReference type="Proteomes" id="UP000037696"/>
    </source>
</evidence>
<comment type="caution">
    <text evidence="1">The sequence shown here is derived from an EMBL/GenBank/DDBJ whole genome shotgun (WGS) entry which is preliminary data.</text>
</comment>
<reference evidence="1 2" key="1">
    <citation type="submission" date="2015-08" db="EMBL/GenBank/DDBJ databases">
        <title>Genome sequencing of Penicillium nordicum.</title>
        <authorList>
            <person name="Nguyen H.D."/>
            <person name="Seifert K.A."/>
        </authorList>
    </citation>
    <scope>NUCLEOTIDE SEQUENCE [LARGE SCALE GENOMIC DNA]</scope>
    <source>
        <strain evidence="1 2">DAOMC 185683</strain>
    </source>
</reference>
<dbReference type="AlphaFoldDB" id="A0A0M8NYW9"/>
<accession>A0A0M8NYW9</accession>
<evidence type="ECO:0000313" key="1">
    <source>
        <dbReference type="EMBL" id="KOS37814.1"/>
    </source>
</evidence>